<evidence type="ECO:0000256" key="6">
    <source>
        <dbReference type="ARBA" id="ARBA00022824"/>
    </source>
</evidence>
<evidence type="ECO:0000256" key="5">
    <source>
        <dbReference type="ARBA" id="ARBA00022692"/>
    </source>
</evidence>
<evidence type="ECO:0000259" key="14">
    <source>
        <dbReference type="PROSITE" id="PS50158"/>
    </source>
</evidence>
<accession>A0A8T1XEE7</accession>
<name>A0A8T1XEE7_9BRAS</name>
<dbReference type="GO" id="GO:0005789">
    <property type="term" value="C:endoplasmic reticulum membrane"/>
    <property type="evidence" value="ECO:0007669"/>
    <property type="project" value="UniProtKB-SubCell"/>
</dbReference>
<evidence type="ECO:0000256" key="11">
    <source>
        <dbReference type="SAM" id="Coils"/>
    </source>
</evidence>
<evidence type="ECO:0000256" key="2">
    <source>
        <dbReference type="ARBA" id="ARBA00004687"/>
    </source>
</evidence>
<comment type="caution">
    <text evidence="15">The sequence shown here is derived from an EMBL/GenBank/DDBJ whole genome shotgun (WGS) entry which is preliminary data.</text>
</comment>
<evidence type="ECO:0000256" key="1">
    <source>
        <dbReference type="ARBA" id="ARBA00004389"/>
    </source>
</evidence>
<keyword evidence="8 13" id="KW-0472">Membrane</keyword>
<evidence type="ECO:0000256" key="7">
    <source>
        <dbReference type="ARBA" id="ARBA00022989"/>
    </source>
</evidence>
<keyword evidence="11" id="KW-0175">Coiled coil</keyword>
<comment type="subcellular location">
    <subcellularLocation>
        <location evidence="1">Endoplasmic reticulum membrane</location>
        <topology evidence="1">Single-pass membrane protein</topology>
    </subcellularLocation>
</comment>
<evidence type="ECO:0000256" key="9">
    <source>
        <dbReference type="ARBA" id="ARBA00023180"/>
    </source>
</evidence>
<feature type="coiled-coil region" evidence="11">
    <location>
        <begin position="416"/>
        <end position="488"/>
    </location>
</feature>
<dbReference type="InterPro" id="IPR001878">
    <property type="entry name" value="Znf_CCHC"/>
</dbReference>
<keyword evidence="9" id="KW-0325">Glycoprotein</keyword>
<feature type="region of interest" description="Disordered" evidence="12">
    <location>
        <begin position="357"/>
        <end position="388"/>
    </location>
</feature>
<feature type="domain" description="CCHC-type" evidence="14">
    <location>
        <begin position="615"/>
        <end position="629"/>
    </location>
</feature>
<keyword evidence="10" id="KW-0479">Metal-binding</keyword>
<evidence type="ECO:0000256" key="3">
    <source>
        <dbReference type="ARBA" id="ARBA00010345"/>
    </source>
</evidence>
<dbReference type="SMART" id="SM00780">
    <property type="entry name" value="PIG-X"/>
    <property type="match status" value="1"/>
</dbReference>
<dbReference type="EMBL" id="JAEFBK010000013">
    <property type="protein sequence ID" value="KAG7532432.1"/>
    <property type="molecule type" value="Genomic_DNA"/>
</dbReference>
<comment type="similarity">
    <text evidence="3">Belongs to the PIGX family.</text>
</comment>
<sequence length="1026" mass="117049">MDDIFREWLAVKSLALDAENYGYWKVNMKAIIQGIDEDAWTAVEDGYEVPKIEERDGSIVTKPKAKWTKNEKTMSRYNAKALSTIFTSVNKNQFKLIQGCESAKEAWDKLEKVFEGTKSVKISRIDRLASQFENLRMDEHENVTDFSAKLCAIANEAHVIGKTYKDKKLVKKLLRCLPKRFEAQKAAMETAFNTDETPFDEIVGRLQAYEMDQQDVISNSVNRPTLYENDDKLRIKNLEESMGSLVKMFGKLLKDVGKRGKNSLENDHGTYKNVGEGRCGIQCHECRGFGHIKSACPSIKKKKKVRCLGCNGYGHTKSECVDGVKIKRKIYEDSSESETDDEEELANFVALPSFVEHKEGSEKSDSISTAETSSEYSNTSNDSESDQEVDLQAEFKSLYESWVKKSKDYMVLIDEKMLMESKMKNIEKELTFEKEESEKLRIKLAENQKCSRALKNEDHEVVHMLKVKEELAVEKEKSKRLEDELMQNEKYLRMLNNGTKNLDQILSMGRTEKTRFGLGYQGGTSDSKTVFVQENLSKSAGTRENLLETTAKSLIITPMDEQKPRRISDEKKMSYVRGCKKSSSNLRTCVVSWNKLNSVGTETQKNHQNVFCTSRCFYCGKKGHIKAYCYKFLDKIRCALRQKKFVQDSRRFQKVWIKKMDLYGDVSHKSSTNTPRKMMGCTFKKGENESADIAGTRNGMLEQVWDCSVGADVRIEELVSVLLNSMDSQRRRSVLALIFICCAISSTSSNQVGTNYRDSDEFFNSDSICISDQYIMESYFTRHTSLDDSEFRNFLLLQQCSDKVPTQDSNIVPEATSLIQHRNIRGEGSHRNLLTSIKLQLLHHSQSEFRELVIVERLPLGVFADPFELQSLQQRRVFSDVSVFGDTNLELPSFRSNRSVVEIHVEISSRDYENGEISLKLPLHARYQPLDDSGYSRVEFGEPDLFLCSSHVQNQRHEQRRCLVLSIGRSNTEIRSVFWDIPAGIRGHTEYVSALTFAAAVLSAFSILVASVLSLKVESCKNAKQS</sequence>
<dbReference type="SMART" id="SM00343">
    <property type="entry name" value="ZnF_C2HC"/>
    <property type="match status" value="3"/>
</dbReference>
<keyword evidence="4" id="KW-0337">GPI-anchor biosynthesis</keyword>
<keyword evidence="16" id="KW-1185">Reference proteome</keyword>
<dbReference type="GO" id="GO:0008270">
    <property type="term" value="F:zinc ion binding"/>
    <property type="evidence" value="ECO:0007669"/>
    <property type="project" value="UniProtKB-KW"/>
</dbReference>
<dbReference type="InterPro" id="IPR040039">
    <property type="entry name" value="PIGX"/>
</dbReference>
<dbReference type="Pfam" id="PF14223">
    <property type="entry name" value="Retrotran_gag_2"/>
    <property type="match status" value="1"/>
</dbReference>
<dbReference type="Proteomes" id="UP000694240">
    <property type="component" value="Chromosome 13"/>
</dbReference>
<protein>
    <submittedName>
        <fullName evidence="15">Glycosylphosphatidylinositol-mannosyltransferase I PIG-X/PBN1</fullName>
    </submittedName>
</protein>
<keyword evidence="6" id="KW-0256">Endoplasmic reticulum</keyword>
<keyword evidence="10" id="KW-0862">Zinc</keyword>
<feature type="transmembrane region" description="Helical" evidence="13">
    <location>
        <begin position="991"/>
        <end position="1015"/>
    </location>
</feature>
<evidence type="ECO:0000256" key="10">
    <source>
        <dbReference type="PROSITE-ProRule" id="PRU00047"/>
    </source>
</evidence>
<evidence type="ECO:0000256" key="13">
    <source>
        <dbReference type="SAM" id="Phobius"/>
    </source>
</evidence>
<dbReference type="GO" id="GO:0003676">
    <property type="term" value="F:nucleic acid binding"/>
    <property type="evidence" value="ECO:0007669"/>
    <property type="project" value="InterPro"/>
</dbReference>
<dbReference type="PANTHER" id="PTHR28650:SF1">
    <property type="entry name" value="PHOSPHATIDYLINOSITOL-GLYCAN BIOSYNTHESIS CLASS X PROTEIN"/>
    <property type="match status" value="1"/>
</dbReference>
<dbReference type="Pfam" id="PF08320">
    <property type="entry name" value="PIG-X"/>
    <property type="match status" value="1"/>
</dbReference>
<evidence type="ECO:0000313" key="15">
    <source>
        <dbReference type="EMBL" id="KAG7532432.1"/>
    </source>
</evidence>
<reference evidence="15 16" key="1">
    <citation type="submission" date="2020-12" db="EMBL/GenBank/DDBJ databases">
        <title>Concerted genomic and epigenomic changes stabilize Arabidopsis allopolyploids.</title>
        <authorList>
            <person name="Chen Z."/>
        </authorList>
    </citation>
    <scope>NUCLEOTIDE SEQUENCE [LARGE SCALE GENOMIC DNA]</scope>
    <source>
        <strain evidence="15">Allo738</strain>
        <tissue evidence="15">Leaf</tissue>
    </source>
</reference>
<keyword evidence="5 13" id="KW-0812">Transmembrane</keyword>
<dbReference type="GO" id="GO:0006506">
    <property type="term" value="P:GPI anchor biosynthetic process"/>
    <property type="evidence" value="ECO:0007669"/>
    <property type="project" value="UniProtKB-KW"/>
</dbReference>
<comment type="pathway">
    <text evidence="2">Glycolipid biosynthesis; glycosylphosphatidylinositol-anchor biosynthesis.</text>
</comment>
<dbReference type="PANTHER" id="PTHR28650">
    <property type="entry name" value="PHOSPHATIDYLINOSITOL-GLYCAN BIOSYNTHESIS CLASS X PROTEIN"/>
    <property type="match status" value="1"/>
</dbReference>
<dbReference type="PROSITE" id="PS50158">
    <property type="entry name" value="ZF_CCHC"/>
    <property type="match status" value="1"/>
</dbReference>
<keyword evidence="10" id="KW-0863">Zinc-finger</keyword>
<evidence type="ECO:0000256" key="12">
    <source>
        <dbReference type="SAM" id="MobiDB-lite"/>
    </source>
</evidence>
<evidence type="ECO:0000256" key="8">
    <source>
        <dbReference type="ARBA" id="ARBA00023136"/>
    </source>
</evidence>
<gene>
    <name evidence="15" type="ORF">ISN45_Aa08g001150</name>
</gene>
<dbReference type="InterPro" id="IPR013233">
    <property type="entry name" value="PIG-X/PBN1"/>
</dbReference>
<feature type="compositionally biased region" description="Polar residues" evidence="12">
    <location>
        <begin position="366"/>
        <end position="382"/>
    </location>
</feature>
<keyword evidence="7 13" id="KW-1133">Transmembrane helix</keyword>
<proteinExistence type="inferred from homology"/>
<evidence type="ECO:0000256" key="4">
    <source>
        <dbReference type="ARBA" id="ARBA00022502"/>
    </source>
</evidence>
<dbReference type="AlphaFoldDB" id="A0A8T1XEE7"/>
<evidence type="ECO:0000313" key="16">
    <source>
        <dbReference type="Proteomes" id="UP000694240"/>
    </source>
</evidence>
<organism evidence="15 16">
    <name type="scientific">Arabidopsis thaliana x Arabidopsis arenosa</name>
    <dbReference type="NCBI Taxonomy" id="1240361"/>
    <lineage>
        <taxon>Eukaryota</taxon>
        <taxon>Viridiplantae</taxon>
        <taxon>Streptophyta</taxon>
        <taxon>Embryophyta</taxon>
        <taxon>Tracheophyta</taxon>
        <taxon>Spermatophyta</taxon>
        <taxon>Magnoliopsida</taxon>
        <taxon>eudicotyledons</taxon>
        <taxon>Gunneridae</taxon>
        <taxon>Pentapetalae</taxon>
        <taxon>rosids</taxon>
        <taxon>malvids</taxon>
        <taxon>Brassicales</taxon>
        <taxon>Brassicaceae</taxon>
        <taxon>Camelineae</taxon>
        <taxon>Arabidopsis</taxon>
    </lineage>
</organism>